<accession>A0A0A9CR84</accession>
<evidence type="ECO:0000313" key="1">
    <source>
        <dbReference type="EMBL" id="JAD73997.1"/>
    </source>
</evidence>
<organism evidence="1">
    <name type="scientific">Arundo donax</name>
    <name type="common">Giant reed</name>
    <name type="synonym">Donax arundinaceus</name>
    <dbReference type="NCBI Taxonomy" id="35708"/>
    <lineage>
        <taxon>Eukaryota</taxon>
        <taxon>Viridiplantae</taxon>
        <taxon>Streptophyta</taxon>
        <taxon>Embryophyta</taxon>
        <taxon>Tracheophyta</taxon>
        <taxon>Spermatophyta</taxon>
        <taxon>Magnoliopsida</taxon>
        <taxon>Liliopsida</taxon>
        <taxon>Poales</taxon>
        <taxon>Poaceae</taxon>
        <taxon>PACMAD clade</taxon>
        <taxon>Arundinoideae</taxon>
        <taxon>Arundineae</taxon>
        <taxon>Arundo</taxon>
    </lineage>
</organism>
<proteinExistence type="predicted"/>
<protein>
    <submittedName>
        <fullName evidence="1">Uncharacterized protein</fullName>
    </submittedName>
</protein>
<dbReference type="AlphaFoldDB" id="A0A0A9CR84"/>
<reference evidence="1" key="2">
    <citation type="journal article" date="2015" name="Data Brief">
        <title>Shoot transcriptome of the giant reed, Arundo donax.</title>
        <authorList>
            <person name="Barrero R.A."/>
            <person name="Guerrero F.D."/>
            <person name="Moolhuijzen P."/>
            <person name="Goolsby J.A."/>
            <person name="Tidwell J."/>
            <person name="Bellgard S.E."/>
            <person name="Bellgard M.I."/>
        </authorList>
    </citation>
    <scope>NUCLEOTIDE SEQUENCE</scope>
    <source>
        <tissue evidence="1">Shoot tissue taken approximately 20 cm above the soil surface</tissue>
    </source>
</reference>
<name>A0A0A9CR84_ARUDO</name>
<dbReference type="EMBL" id="GBRH01223898">
    <property type="protein sequence ID" value="JAD73997.1"/>
    <property type="molecule type" value="Transcribed_RNA"/>
</dbReference>
<reference evidence="1" key="1">
    <citation type="submission" date="2014-09" db="EMBL/GenBank/DDBJ databases">
        <authorList>
            <person name="Magalhaes I.L.F."/>
            <person name="Oliveira U."/>
            <person name="Santos F.R."/>
            <person name="Vidigal T.H.D.A."/>
            <person name="Brescovit A.D."/>
            <person name="Santos A.J."/>
        </authorList>
    </citation>
    <scope>NUCLEOTIDE SEQUENCE</scope>
    <source>
        <tissue evidence="1">Shoot tissue taken approximately 20 cm above the soil surface</tissue>
    </source>
</reference>
<sequence length="30" mass="3696">MKIKDFWSSWEGYKFYSETVEGCRINYTNI</sequence>